<dbReference type="PANTHER" id="PTHR21174:SF0">
    <property type="entry name" value="HD PHOSPHOHYDROLASE FAMILY PROTEIN-RELATED"/>
    <property type="match status" value="1"/>
</dbReference>
<dbReference type="STRING" id="1005945.SAMN05216561_101287"/>
<evidence type="ECO:0000313" key="2">
    <source>
        <dbReference type="Proteomes" id="UP000198649"/>
    </source>
</evidence>
<gene>
    <name evidence="1" type="ORF">SAMN05216561_101287</name>
</gene>
<dbReference type="PANTHER" id="PTHR21174">
    <property type="match status" value="1"/>
</dbReference>
<dbReference type="AlphaFoldDB" id="A0A1I3BR96"/>
<keyword evidence="2" id="KW-1185">Reference proteome</keyword>
<protein>
    <submittedName>
        <fullName evidence="1">Predicted metal-dependent phosphohydrolase, HD superfamily</fullName>
    </submittedName>
</protein>
<accession>A0A1I3BR96</accession>
<sequence>MVCVELHAAWPLTDAASIDLRDQLLAAYADPSRGYHDLRHLAEVLTRLDELDGAGATFDRDPVLLAAWFHDGIYDGERDAEERSAAWVERALPGLVQDDVVTEVARLVRLTETHRPEADDAGGCALSDADLAILASDRARYDEYVATVRVDYLHVPDDLFVTGRTAVLEDLLAKPRLFHTAYAREHWEQPARANVSAELVRLAAAQPGGDQPGDQLS</sequence>
<dbReference type="EMBL" id="FOQG01000001">
    <property type="protein sequence ID" value="SFH64824.1"/>
    <property type="molecule type" value="Genomic_DNA"/>
</dbReference>
<dbReference type="Proteomes" id="UP000198649">
    <property type="component" value="Unassembled WGS sequence"/>
</dbReference>
<dbReference type="Gene3D" id="1.10.3210.10">
    <property type="entry name" value="Hypothetical protein af1432"/>
    <property type="match status" value="1"/>
</dbReference>
<name>A0A1I3BR96_9ACTN</name>
<reference evidence="1 2" key="1">
    <citation type="submission" date="2016-10" db="EMBL/GenBank/DDBJ databases">
        <authorList>
            <person name="de Groot N.N."/>
        </authorList>
    </citation>
    <scope>NUCLEOTIDE SEQUENCE [LARGE SCALE GENOMIC DNA]</scope>
    <source>
        <strain evidence="1 2">CGMCC 1.11156</strain>
    </source>
</reference>
<dbReference type="PIRSF" id="PIRSF035170">
    <property type="entry name" value="HD_phosphohydro"/>
    <property type="match status" value="1"/>
</dbReference>
<dbReference type="GO" id="GO:0016787">
    <property type="term" value="F:hydrolase activity"/>
    <property type="evidence" value="ECO:0007669"/>
    <property type="project" value="UniProtKB-KW"/>
</dbReference>
<proteinExistence type="predicted"/>
<organism evidence="1 2">
    <name type="scientific">Nocardioides psychrotolerans</name>
    <dbReference type="NCBI Taxonomy" id="1005945"/>
    <lineage>
        <taxon>Bacteria</taxon>
        <taxon>Bacillati</taxon>
        <taxon>Actinomycetota</taxon>
        <taxon>Actinomycetes</taxon>
        <taxon>Propionibacteriales</taxon>
        <taxon>Nocardioidaceae</taxon>
        <taxon>Nocardioides</taxon>
    </lineage>
</organism>
<evidence type="ECO:0000313" key="1">
    <source>
        <dbReference type="EMBL" id="SFH64824.1"/>
    </source>
</evidence>
<dbReference type="InterPro" id="IPR009218">
    <property type="entry name" value="HD_phosphohydro"/>
</dbReference>
<keyword evidence="1" id="KW-0378">Hydrolase</keyword>
<dbReference type="SUPFAM" id="SSF109604">
    <property type="entry name" value="HD-domain/PDEase-like"/>
    <property type="match status" value="1"/>
</dbReference>